<feature type="chain" id="PRO_5041283573" description="Cytochrome P450" evidence="16">
    <location>
        <begin position="24"/>
        <end position="499"/>
    </location>
</feature>
<dbReference type="Pfam" id="PF00067">
    <property type="entry name" value="p450"/>
    <property type="match status" value="1"/>
</dbReference>
<dbReference type="PANTHER" id="PTHR24300:SF376">
    <property type="entry name" value="CYTOCHROME P450 15A1"/>
    <property type="match status" value="1"/>
</dbReference>
<comment type="subcellular location">
    <subcellularLocation>
        <location evidence="4">Endoplasmic reticulum membrane</location>
        <topology evidence="4">Peripheral membrane protein</topology>
    </subcellularLocation>
    <subcellularLocation>
        <location evidence="3">Microsome membrane</location>
        <topology evidence="3">Peripheral membrane protein</topology>
    </subcellularLocation>
</comment>
<keyword evidence="12 15" id="KW-0503">Monooxygenase</keyword>
<dbReference type="GO" id="GO:0016712">
    <property type="term" value="F:oxidoreductase activity, acting on paired donors, with incorporation or reduction of molecular oxygen, reduced flavin or flavoprotein as one donor, and incorporation of one atom of oxygen"/>
    <property type="evidence" value="ECO:0007669"/>
    <property type="project" value="TreeGrafter"/>
</dbReference>
<dbReference type="Proteomes" id="UP001168821">
    <property type="component" value="Unassembled WGS sequence"/>
</dbReference>
<dbReference type="EMBL" id="JALNTZ010000004">
    <property type="protein sequence ID" value="KAJ3653487.1"/>
    <property type="molecule type" value="Genomic_DNA"/>
</dbReference>
<proteinExistence type="inferred from homology"/>
<comment type="function">
    <text evidence="2">May be involved in the metabolism of insect hormones and in the breakdown of synthetic insecticides.</text>
</comment>
<dbReference type="AlphaFoldDB" id="A0AA38IGF5"/>
<keyword evidence="7 14" id="KW-0479">Metal-binding</keyword>
<name>A0AA38IGF5_9CUCU</name>
<comment type="similarity">
    <text evidence="5 15">Belongs to the cytochrome P450 family.</text>
</comment>
<organism evidence="17 18">
    <name type="scientific">Zophobas morio</name>
    <dbReference type="NCBI Taxonomy" id="2755281"/>
    <lineage>
        <taxon>Eukaryota</taxon>
        <taxon>Metazoa</taxon>
        <taxon>Ecdysozoa</taxon>
        <taxon>Arthropoda</taxon>
        <taxon>Hexapoda</taxon>
        <taxon>Insecta</taxon>
        <taxon>Pterygota</taxon>
        <taxon>Neoptera</taxon>
        <taxon>Endopterygota</taxon>
        <taxon>Coleoptera</taxon>
        <taxon>Polyphaga</taxon>
        <taxon>Cucujiformia</taxon>
        <taxon>Tenebrionidae</taxon>
        <taxon>Zophobas</taxon>
    </lineage>
</organism>
<dbReference type="GO" id="GO:0006805">
    <property type="term" value="P:xenobiotic metabolic process"/>
    <property type="evidence" value="ECO:0007669"/>
    <property type="project" value="TreeGrafter"/>
</dbReference>
<dbReference type="InterPro" id="IPR002401">
    <property type="entry name" value="Cyt_P450_E_grp-I"/>
</dbReference>
<keyword evidence="16" id="KW-0732">Signal</keyword>
<evidence type="ECO:0000256" key="3">
    <source>
        <dbReference type="ARBA" id="ARBA00004174"/>
    </source>
</evidence>
<dbReference type="GO" id="GO:0008395">
    <property type="term" value="F:steroid hydroxylase activity"/>
    <property type="evidence" value="ECO:0007669"/>
    <property type="project" value="TreeGrafter"/>
</dbReference>
<dbReference type="InterPro" id="IPR036396">
    <property type="entry name" value="Cyt_P450_sf"/>
</dbReference>
<evidence type="ECO:0000256" key="2">
    <source>
        <dbReference type="ARBA" id="ARBA00003690"/>
    </source>
</evidence>
<evidence type="ECO:0000256" key="12">
    <source>
        <dbReference type="ARBA" id="ARBA00023033"/>
    </source>
</evidence>
<dbReference type="InterPro" id="IPR001128">
    <property type="entry name" value="Cyt_P450"/>
</dbReference>
<evidence type="ECO:0000256" key="5">
    <source>
        <dbReference type="ARBA" id="ARBA00010617"/>
    </source>
</evidence>
<reference evidence="17" key="1">
    <citation type="journal article" date="2023" name="G3 (Bethesda)">
        <title>Whole genome assemblies of Zophobas morio and Tenebrio molitor.</title>
        <authorList>
            <person name="Kaur S."/>
            <person name="Stinson S.A."/>
            <person name="diCenzo G.C."/>
        </authorList>
    </citation>
    <scope>NUCLEOTIDE SEQUENCE</scope>
    <source>
        <strain evidence="17">QUZm001</strain>
    </source>
</reference>
<dbReference type="SUPFAM" id="SSF48264">
    <property type="entry name" value="Cytochrome P450"/>
    <property type="match status" value="1"/>
</dbReference>
<keyword evidence="10 15" id="KW-0560">Oxidoreductase</keyword>
<evidence type="ECO:0000256" key="10">
    <source>
        <dbReference type="ARBA" id="ARBA00023002"/>
    </source>
</evidence>
<dbReference type="GO" id="GO:0005506">
    <property type="term" value="F:iron ion binding"/>
    <property type="evidence" value="ECO:0007669"/>
    <property type="project" value="InterPro"/>
</dbReference>
<dbReference type="Gene3D" id="1.10.630.10">
    <property type="entry name" value="Cytochrome P450"/>
    <property type="match status" value="1"/>
</dbReference>
<dbReference type="PROSITE" id="PS00086">
    <property type="entry name" value="CYTOCHROME_P450"/>
    <property type="match status" value="1"/>
</dbReference>
<evidence type="ECO:0000256" key="7">
    <source>
        <dbReference type="ARBA" id="ARBA00022723"/>
    </source>
</evidence>
<evidence type="ECO:0000256" key="13">
    <source>
        <dbReference type="ARBA" id="ARBA00023136"/>
    </source>
</evidence>
<evidence type="ECO:0000256" key="9">
    <source>
        <dbReference type="ARBA" id="ARBA00022848"/>
    </source>
</evidence>
<dbReference type="GO" id="GO:0006082">
    <property type="term" value="P:organic acid metabolic process"/>
    <property type="evidence" value="ECO:0007669"/>
    <property type="project" value="TreeGrafter"/>
</dbReference>
<protein>
    <recommendedName>
        <fullName evidence="19">Cytochrome P450</fullName>
    </recommendedName>
</protein>
<keyword evidence="13" id="KW-0472">Membrane</keyword>
<keyword evidence="8" id="KW-0256">Endoplasmic reticulum</keyword>
<dbReference type="InterPro" id="IPR050182">
    <property type="entry name" value="Cytochrome_P450_fam2"/>
</dbReference>
<evidence type="ECO:0000256" key="4">
    <source>
        <dbReference type="ARBA" id="ARBA00004406"/>
    </source>
</evidence>
<keyword evidence="6 14" id="KW-0349">Heme</keyword>
<comment type="caution">
    <text evidence="17">The sequence shown here is derived from an EMBL/GenBank/DDBJ whole genome shotgun (WGS) entry which is preliminary data.</text>
</comment>
<keyword evidence="18" id="KW-1185">Reference proteome</keyword>
<evidence type="ECO:0000256" key="6">
    <source>
        <dbReference type="ARBA" id="ARBA00022617"/>
    </source>
</evidence>
<evidence type="ECO:0000256" key="11">
    <source>
        <dbReference type="ARBA" id="ARBA00023004"/>
    </source>
</evidence>
<sequence>MLSFAVLFLTFVLLLIFYLYIKAKERPNNFPPGPPRLPIWGSYWFMLKENYNFAHLALEALGKRYKTDILGVFLGDFPTVVTFSHELCKELLTRDEFTGRNDTIVTRTRSMEEKRGIFFVDGPFWKGQRWFSLRYMRDFGFGRRSEVLENSIADEIKYLLNLLDKEPDATDRDICKGRGHVLVPDIFYGPLLNSIFSILASTRFDYYELRECARAGLRFQRSGDATGAALSMTPWLRFIAPDFFGYTSVIKDNGHLLDFVRKIVDEHLETFSDDYHRDFIDVFISESTKEGQFDYKQLLMIVLDYMFPPPIAIGHTLSFYFAYIINNPHVQTKIQEEIDSIVGRQRLPNLDDRKFMPYLEASIREAVRIFPLNPLSIPRRCVQDTYLGGYFIPENTIMIPCIWTAHKDKRIWENPEEFKPERFLDEDGNLLKKDNTIGFGAGKRLCAGETFARHYMFLIVASFLQNYTIQTPTGEAVKFDIIPGINLSLKENWIKAVPR</sequence>
<comment type="cofactor">
    <cofactor evidence="1 14">
        <name>heme</name>
        <dbReference type="ChEBI" id="CHEBI:30413"/>
    </cofactor>
</comment>
<feature type="signal peptide" evidence="16">
    <location>
        <begin position="1"/>
        <end position="23"/>
    </location>
</feature>
<gene>
    <name evidence="17" type="ORF">Zmor_012736</name>
</gene>
<evidence type="ECO:0000256" key="1">
    <source>
        <dbReference type="ARBA" id="ARBA00001971"/>
    </source>
</evidence>
<evidence type="ECO:0000313" key="17">
    <source>
        <dbReference type="EMBL" id="KAJ3653487.1"/>
    </source>
</evidence>
<dbReference type="GO" id="GO:0020037">
    <property type="term" value="F:heme binding"/>
    <property type="evidence" value="ECO:0007669"/>
    <property type="project" value="InterPro"/>
</dbReference>
<keyword evidence="11 14" id="KW-0408">Iron</keyword>
<dbReference type="GO" id="GO:0005789">
    <property type="term" value="C:endoplasmic reticulum membrane"/>
    <property type="evidence" value="ECO:0007669"/>
    <property type="project" value="UniProtKB-SubCell"/>
</dbReference>
<dbReference type="PANTHER" id="PTHR24300">
    <property type="entry name" value="CYTOCHROME P450 508A4-RELATED"/>
    <property type="match status" value="1"/>
</dbReference>
<evidence type="ECO:0008006" key="19">
    <source>
        <dbReference type="Google" id="ProtNLM"/>
    </source>
</evidence>
<evidence type="ECO:0000256" key="14">
    <source>
        <dbReference type="PIRSR" id="PIRSR602401-1"/>
    </source>
</evidence>
<dbReference type="InterPro" id="IPR017972">
    <property type="entry name" value="Cyt_P450_CS"/>
</dbReference>
<dbReference type="FunFam" id="1.10.630.10:FF:000238">
    <property type="entry name" value="Cytochrome P450 2A6"/>
    <property type="match status" value="1"/>
</dbReference>
<evidence type="ECO:0000313" key="18">
    <source>
        <dbReference type="Proteomes" id="UP001168821"/>
    </source>
</evidence>
<evidence type="ECO:0000256" key="8">
    <source>
        <dbReference type="ARBA" id="ARBA00022824"/>
    </source>
</evidence>
<accession>A0AA38IGF5</accession>
<feature type="binding site" description="axial binding residue" evidence="14">
    <location>
        <position position="446"/>
    </location>
    <ligand>
        <name>heme</name>
        <dbReference type="ChEBI" id="CHEBI:30413"/>
    </ligand>
    <ligandPart>
        <name>Fe</name>
        <dbReference type="ChEBI" id="CHEBI:18248"/>
    </ligandPart>
</feature>
<dbReference type="PRINTS" id="PR00463">
    <property type="entry name" value="EP450I"/>
</dbReference>
<evidence type="ECO:0000256" key="15">
    <source>
        <dbReference type="RuleBase" id="RU000461"/>
    </source>
</evidence>
<keyword evidence="9" id="KW-0492">Microsome</keyword>
<dbReference type="PRINTS" id="PR00385">
    <property type="entry name" value="P450"/>
</dbReference>
<evidence type="ECO:0000256" key="16">
    <source>
        <dbReference type="SAM" id="SignalP"/>
    </source>
</evidence>